<organism evidence="3 4">
    <name type="scientific">Heterostelium pallidum (strain ATCC 26659 / Pp 5 / PN500)</name>
    <name type="common">Cellular slime mold</name>
    <name type="synonym">Polysphondylium pallidum</name>
    <dbReference type="NCBI Taxonomy" id="670386"/>
    <lineage>
        <taxon>Eukaryota</taxon>
        <taxon>Amoebozoa</taxon>
        <taxon>Evosea</taxon>
        <taxon>Eumycetozoa</taxon>
        <taxon>Dictyostelia</taxon>
        <taxon>Acytosteliales</taxon>
        <taxon>Acytosteliaceae</taxon>
        <taxon>Heterostelium</taxon>
    </lineage>
</organism>
<keyword evidence="1" id="KW-0732">Signal</keyword>
<evidence type="ECO:0000313" key="3">
    <source>
        <dbReference type="EMBL" id="EFA79000.1"/>
    </source>
</evidence>
<dbReference type="InterPro" id="IPR012291">
    <property type="entry name" value="CBM2_carb-bd_dom_sf"/>
</dbReference>
<feature type="chain" id="PRO_5003041257" description="Carbohydrate binding domain-containing protein" evidence="1">
    <location>
        <begin position="24"/>
        <end position="129"/>
    </location>
</feature>
<dbReference type="GO" id="GO:0004553">
    <property type="term" value="F:hydrolase activity, hydrolyzing O-glycosyl compounds"/>
    <property type="evidence" value="ECO:0007669"/>
    <property type="project" value="InterPro"/>
</dbReference>
<accession>D3BIA0</accession>
<dbReference type="RefSeq" id="XP_020431124.1">
    <property type="nucleotide sequence ID" value="XM_020579285.1"/>
</dbReference>
<feature type="signal peptide" evidence="1">
    <location>
        <begin position="1"/>
        <end position="23"/>
    </location>
</feature>
<dbReference type="Proteomes" id="UP000001396">
    <property type="component" value="Unassembled WGS sequence"/>
</dbReference>
<proteinExistence type="predicted"/>
<reference evidence="3 4" key="1">
    <citation type="journal article" date="2011" name="Genome Res.">
        <title>Phylogeny-wide analysis of social amoeba genomes highlights ancient origins for complex intercellular communication.</title>
        <authorList>
            <person name="Heidel A.J."/>
            <person name="Lawal H.M."/>
            <person name="Felder M."/>
            <person name="Schilde C."/>
            <person name="Helps N.R."/>
            <person name="Tunggal B."/>
            <person name="Rivero F."/>
            <person name="John U."/>
            <person name="Schleicher M."/>
            <person name="Eichinger L."/>
            <person name="Platzer M."/>
            <person name="Noegel A.A."/>
            <person name="Schaap P."/>
            <person name="Gloeckner G."/>
        </authorList>
    </citation>
    <scope>NUCLEOTIDE SEQUENCE [LARGE SCALE GENOMIC DNA]</scope>
    <source>
        <strain evidence="4">ATCC 26659 / Pp 5 / PN500</strain>
    </source>
</reference>
<evidence type="ECO:0000256" key="1">
    <source>
        <dbReference type="SAM" id="SignalP"/>
    </source>
</evidence>
<name>D3BIA0_HETP5</name>
<keyword evidence="4" id="KW-1185">Reference proteome</keyword>
<evidence type="ECO:0000313" key="4">
    <source>
        <dbReference type="Proteomes" id="UP000001396"/>
    </source>
</evidence>
<dbReference type="InterPro" id="IPR019028">
    <property type="entry name" value="CBM_49"/>
</dbReference>
<dbReference type="EMBL" id="ADBJ01000037">
    <property type="protein sequence ID" value="EFA79000.1"/>
    <property type="molecule type" value="Genomic_DNA"/>
</dbReference>
<evidence type="ECO:0000259" key="2">
    <source>
        <dbReference type="SMART" id="SM01063"/>
    </source>
</evidence>
<dbReference type="GO" id="GO:0030247">
    <property type="term" value="F:polysaccharide binding"/>
    <property type="evidence" value="ECO:0007669"/>
    <property type="project" value="InterPro"/>
</dbReference>
<dbReference type="InParanoid" id="D3BIA0"/>
<dbReference type="AlphaFoldDB" id="D3BIA0"/>
<comment type="caution">
    <text evidence="3">The sequence shown here is derived from an EMBL/GenBank/DDBJ whole genome shotgun (WGS) entry which is preliminary data.</text>
</comment>
<protein>
    <recommendedName>
        <fullName evidence="2">Carbohydrate binding domain-containing protein</fullName>
    </recommendedName>
</protein>
<dbReference type="Pfam" id="PF09478">
    <property type="entry name" value="CBM49"/>
    <property type="match status" value="1"/>
</dbReference>
<gene>
    <name evidence="3" type="ORF">PPL_08468</name>
</gene>
<dbReference type="SUPFAM" id="SSF49384">
    <property type="entry name" value="Carbohydrate-binding domain"/>
    <property type="match status" value="1"/>
</dbReference>
<dbReference type="Gene3D" id="2.60.40.290">
    <property type="match status" value="1"/>
</dbReference>
<sequence length="129" mass="14536">MKNISAFAILILLISVSIHQTIAVEITQRIVSVFKQGGNKIYQYQVDLHNPSSDTYAGMSFYLVPSKYVLKYWNIVVIQREEMDADVPNSLVFVLPDYASTLKPNETFSFGFTASNDPNIKVRGRTILA</sequence>
<dbReference type="GeneID" id="31363948"/>
<dbReference type="InterPro" id="IPR008965">
    <property type="entry name" value="CBM2/CBM3_carb-bd_dom_sf"/>
</dbReference>
<feature type="domain" description="Carbohydrate binding" evidence="2">
    <location>
        <begin position="24"/>
        <end position="117"/>
    </location>
</feature>
<dbReference type="SMART" id="SM01063">
    <property type="entry name" value="CBM49"/>
    <property type="match status" value="1"/>
</dbReference>